<dbReference type="GO" id="GO:0003713">
    <property type="term" value="F:transcription coactivator activity"/>
    <property type="evidence" value="ECO:0007669"/>
    <property type="project" value="TreeGrafter"/>
</dbReference>
<dbReference type="SMART" id="SM00551">
    <property type="entry name" value="ZnF_TAZ"/>
    <property type="match status" value="1"/>
</dbReference>
<keyword evidence="3" id="KW-0808">Transferase</keyword>
<dbReference type="PROSITE" id="PS50134">
    <property type="entry name" value="ZF_TAZ"/>
    <property type="match status" value="1"/>
</dbReference>
<evidence type="ECO:0000313" key="15">
    <source>
        <dbReference type="Proteomes" id="UP000663891"/>
    </source>
</evidence>
<keyword evidence="5 12" id="KW-0863">Zinc-finger</keyword>
<dbReference type="EMBL" id="CAJNON010003648">
    <property type="protein sequence ID" value="CAF1525292.1"/>
    <property type="molecule type" value="Genomic_DNA"/>
</dbReference>
<accession>A0A815UNL9</accession>
<name>A0A815UNL9_9BILA</name>
<gene>
    <name evidence="14" type="ORF">VCS650_LOCUS43461</name>
</gene>
<feature type="zinc finger region" description="TAZ-type" evidence="12">
    <location>
        <begin position="59"/>
        <end position="139"/>
    </location>
</feature>
<evidence type="ECO:0000313" key="14">
    <source>
        <dbReference type="EMBL" id="CAF1525292.1"/>
    </source>
</evidence>
<dbReference type="GO" id="GO:0008270">
    <property type="term" value="F:zinc ion binding"/>
    <property type="evidence" value="ECO:0007669"/>
    <property type="project" value="UniProtKB-KW"/>
</dbReference>
<comment type="subcellular location">
    <subcellularLocation>
        <location evidence="1">Nucleus</location>
    </subcellularLocation>
</comment>
<comment type="catalytic activity">
    <reaction evidence="11">
        <text>L-lysyl-[protein] + acetyl-CoA = N(6)-acetyl-L-lysyl-[protein] + CoA + H(+)</text>
        <dbReference type="Rhea" id="RHEA:45948"/>
        <dbReference type="Rhea" id="RHEA-COMP:9752"/>
        <dbReference type="Rhea" id="RHEA-COMP:10731"/>
        <dbReference type="ChEBI" id="CHEBI:15378"/>
        <dbReference type="ChEBI" id="CHEBI:29969"/>
        <dbReference type="ChEBI" id="CHEBI:57287"/>
        <dbReference type="ChEBI" id="CHEBI:57288"/>
        <dbReference type="ChEBI" id="CHEBI:61930"/>
        <dbReference type="EC" id="2.3.1.48"/>
    </reaction>
</comment>
<evidence type="ECO:0000256" key="3">
    <source>
        <dbReference type="ARBA" id="ARBA00022679"/>
    </source>
</evidence>
<evidence type="ECO:0000256" key="1">
    <source>
        <dbReference type="ARBA" id="ARBA00004123"/>
    </source>
</evidence>
<dbReference type="InterPro" id="IPR000197">
    <property type="entry name" value="Znf_TAZ"/>
</dbReference>
<keyword evidence="7" id="KW-0156">Chromatin regulator</keyword>
<evidence type="ECO:0000259" key="13">
    <source>
        <dbReference type="PROSITE" id="PS50134"/>
    </source>
</evidence>
<dbReference type="GO" id="GO:0005634">
    <property type="term" value="C:nucleus"/>
    <property type="evidence" value="ECO:0007669"/>
    <property type="project" value="UniProtKB-SubCell"/>
</dbReference>
<keyword evidence="4 12" id="KW-0479">Metal-binding</keyword>
<keyword evidence="9" id="KW-0804">Transcription</keyword>
<dbReference type="PANTHER" id="PTHR13808:SF1">
    <property type="entry name" value="HISTONE ACETYLTRANSFERASE"/>
    <property type="match status" value="1"/>
</dbReference>
<dbReference type="PANTHER" id="PTHR13808">
    <property type="entry name" value="CBP/P300-RELATED"/>
    <property type="match status" value="1"/>
</dbReference>
<dbReference type="OrthoDB" id="899at2759"/>
<keyword evidence="8" id="KW-0805">Transcription regulation</keyword>
<evidence type="ECO:0000256" key="10">
    <source>
        <dbReference type="ARBA" id="ARBA00023242"/>
    </source>
</evidence>
<protein>
    <recommendedName>
        <fullName evidence="2">histone acetyltransferase</fullName>
        <ecNumber evidence="2">2.3.1.48</ecNumber>
    </recommendedName>
</protein>
<evidence type="ECO:0000256" key="4">
    <source>
        <dbReference type="ARBA" id="ARBA00022723"/>
    </source>
</evidence>
<dbReference type="AlphaFoldDB" id="A0A815UNL9"/>
<dbReference type="InterPro" id="IPR013178">
    <property type="entry name" value="Histone_AcTrfase_Rtt109/CBP"/>
</dbReference>
<dbReference type="InterPro" id="IPR035898">
    <property type="entry name" value="TAZ_dom_sf"/>
</dbReference>
<dbReference type="Proteomes" id="UP000663891">
    <property type="component" value="Unassembled WGS sequence"/>
</dbReference>
<dbReference type="GO" id="GO:0045944">
    <property type="term" value="P:positive regulation of transcription by RNA polymerase II"/>
    <property type="evidence" value="ECO:0007669"/>
    <property type="project" value="TreeGrafter"/>
</dbReference>
<proteinExistence type="predicted"/>
<evidence type="ECO:0000256" key="5">
    <source>
        <dbReference type="ARBA" id="ARBA00022771"/>
    </source>
</evidence>
<dbReference type="GO" id="GO:0031490">
    <property type="term" value="F:chromatin DNA binding"/>
    <property type="evidence" value="ECO:0007669"/>
    <property type="project" value="TreeGrafter"/>
</dbReference>
<dbReference type="EC" id="2.3.1.48" evidence="2"/>
<keyword evidence="6 12" id="KW-0862">Zinc</keyword>
<evidence type="ECO:0000256" key="11">
    <source>
        <dbReference type="ARBA" id="ARBA00048017"/>
    </source>
</evidence>
<evidence type="ECO:0000256" key="9">
    <source>
        <dbReference type="ARBA" id="ARBA00023163"/>
    </source>
</evidence>
<evidence type="ECO:0000256" key="2">
    <source>
        <dbReference type="ARBA" id="ARBA00013184"/>
    </source>
</evidence>
<dbReference type="GO" id="GO:0004402">
    <property type="term" value="F:histone acetyltransferase activity"/>
    <property type="evidence" value="ECO:0007669"/>
    <property type="project" value="InterPro"/>
</dbReference>
<dbReference type="GO" id="GO:0000123">
    <property type="term" value="C:histone acetyltransferase complex"/>
    <property type="evidence" value="ECO:0007669"/>
    <property type="project" value="TreeGrafter"/>
</dbReference>
<comment type="caution">
    <text evidence="14">The sequence shown here is derived from an EMBL/GenBank/DDBJ whole genome shotgun (WGS) entry which is preliminary data.</text>
</comment>
<evidence type="ECO:0000256" key="6">
    <source>
        <dbReference type="ARBA" id="ARBA00022833"/>
    </source>
</evidence>
<dbReference type="GO" id="GO:0005667">
    <property type="term" value="C:transcription regulator complex"/>
    <property type="evidence" value="ECO:0007669"/>
    <property type="project" value="TreeGrafter"/>
</dbReference>
<dbReference type="SUPFAM" id="SSF57933">
    <property type="entry name" value="TAZ domain"/>
    <property type="match status" value="1"/>
</dbReference>
<sequence length="145" mass="16664">MIGEEKSLTTEFSYLERALPTTTTHEHKMERSVSSIVDVSHDRNHNALNSNDTSLASPQLQRQQSMQRCAEALLHAVNCRNTTCLNRCCSRYKRVIQHAKECKGKNGQCNICKQVIFLCWYHAKSCIEQNCQVPFCTNLKFKILQ</sequence>
<evidence type="ECO:0000256" key="7">
    <source>
        <dbReference type="ARBA" id="ARBA00022853"/>
    </source>
</evidence>
<evidence type="ECO:0000256" key="12">
    <source>
        <dbReference type="PROSITE-ProRule" id="PRU00203"/>
    </source>
</evidence>
<reference evidence="14" key="1">
    <citation type="submission" date="2021-02" db="EMBL/GenBank/DDBJ databases">
        <authorList>
            <person name="Nowell W R."/>
        </authorList>
    </citation>
    <scope>NUCLEOTIDE SEQUENCE</scope>
</reference>
<organism evidence="14 15">
    <name type="scientific">Adineta steineri</name>
    <dbReference type="NCBI Taxonomy" id="433720"/>
    <lineage>
        <taxon>Eukaryota</taxon>
        <taxon>Metazoa</taxon>
        <taxon>Spiralia</taxon>
        <taxon>Gnathifera</taxon>
        <taxon>Rotifera</taxon>
        <taxon>Eurotatoria</taxon>
        <taxon>Bdelloidea</taxon>
        <taxon>Adinetida</taxon>
        <taxon>Adinetidae</taxon>
        <taxon>Adineta</taxon>
    </lineage>
</organism>
<evidence type="ECO:0000256" key="8">
    <source>
        <dbReference type="ARBA" id="ARBA00023015"/>
    </source>
</evidence>
<keyword evidence="10" id="KW-0539">Nucleus</keyword>
<feature type="domain" description="TAZ-type" evidence="13">
    <location>
        <begin position="59"/>
        <end position="139"/>
    </location>
</feature>
<dbReference type="Gene3D" id="1.20.1020.10">
    <property type="entry name" value="TAZ domain"/>
    <property type="match status" value="1"/>
</dbReference>
<dbReference type="Pfam" id="PF02135">
    <property type="entry name" value="zf-TAZ"/>
    <property type="match status" value="1"/>
</dbReference>